<dbReference type="OrthoDB" id="3171058at2759"/>
<name>A0A9P5PHJ2_9AGAR</name>
<gene>
    <name evidence="1" type="ORF">BDP27DRAFT_1335180</name>
</gene>
<dbReference type="Proteomes" id="UP000772434">
    <property type="component" value="Unassembled WGS sequence"/>
</dbReference>
<keyword evidence="2" id="KW-1185">Reference proteome</keyword>
<dbReference type="EMBL" id="JADNRY010000147">
    <property type="protein sequence ID" value="KAF9063399.1"/>
    <property type="molecule type" value="Genomic_DNA"/>
</dbReference>
<proteinExistence type="predicted"/>
<accession>A0A9P5PHJ2</accession>
<evidence type="ECO:0008006" key="3">
    <source>
        <dbReference type="Google" id="ProtNLM"/>
    </source>
</evidence>
<evidence type="ECO:0000313" key="2">
    <source>
        <dbReference type="Proteomes" id="UP000772434"/>
    </source>
</evidence>
<organism evidence="1 2">
    <name type="scientific">Rhodocollybia butyracea</name>
    <dbReference type="NCBI Taxonomy" id="206335"/>
    <lineage>
        <taxon>Eukaryota</taxon>
        <taxon>Fungi</taxon>
        <taxon>Dikarya</taxon>
        <taxon>Basidiomycota</taxon>
        <taxon>Agaricomycotina</taxon>
        <taxon>Agaricomycetes</taxon>
        <taxon>Agaricomycetidae</taxon>
        <taxon>Agaricales</taxon>
        <taxon>Marasmiineae</taxon>
        <taxon>Omphalotaceae</taxon>
        <taxon>Rhodocollybia</taxon>
    </lineage>
</organism>
<dbReference type="AlphaFoldDB" id="A0A9P5PHJ2"/>
<evidence type="ECO:0000313" key="1">
    <source>
        <dbReference type="EMBL" id="KAF9063399.1"/>
    </source>
</evidence>
<reference evidence="1" key="1">
    <citation type="submission" date="2020-11" db="EMBL/GenBank/DDBJ databases">
        <authorList>
            <consortium name="DOE Joint Genome Institute"/>
            <person name="Ahrendt S."/>
            <person name="Riley R."/>
            <person name="Andreopoulos W."/>
            <person name="Labutti K."/>
            <person name="Pangilinan J."/>
            <person name="Ruiz-Duenas F.J."/>
            <person name="Barrasa J.M."/>
            <person name="Sanchez-Garcia M."/>
            <person name="Camarero S."/>
            <person name="Miyauchi S."/>
            <person name="Serrano A."/>
            <person name="Linde D."/>
            <person name="Babiker R."/>
            <person name="Drula E."/>
            <person name="Ayuso-Fernandez I."/>
            <person name="Pacheco R."/>
            <person name="Padilla G."/>
            <person name="Ferreira P."/>
            <person name="Barriuso J."/>
            <person name="Kellner H."/>
            <person name="Castanera R."/>
            <person name="Alfaro M."/>
            <person name="Ramirez L."/>
            <person name="Pisabarro A.G."/>
            <person name="Kuo A."/>
            <person name="Tritt A."/>
            <person name="Lipzen A."/>
            <person name="He G."/>
            <person name="Yan M."/>
            <person name="Ng V."/>
            <person name="Cullen D."/>
            <person name="Martin F."/>
            <person name="Rosso M.-N."/>
            <person name="Henrissat B."/>
            <person name="Hibbett D."/>
            <person name="Martinez A.T."/>
            <person name="Grigoriev I.V."/>
        </authorList>
    </citation>
    <scope>NUCLEOTIDE SEQUENCE</scope>
    <source>
        <strain evidence="1">AH 40177</strain>
    </source>
</reference>
<sequence>MNGRLRHLYRQWKSTTWLSLLFQLTKFFFQLRLPIFTSRRPAFPELPVEILSEIFQFATYLPESESFMPLDPFTPQITSISALGPNTAISALRTKSSIVLVCREWWNIATPVLYRHLAVRSPQRALQILSALEPHSRAPEAATSLIPFPTNYGQHTRYLEVYTHSRGCDTLGYLKLVCQIIQYCPNLRNIRGCWRYRLPPGFLDFISRMCGPTLQGISWVAESRFPEITNFFGSFQSLRVLDVSGNMFEEGHSPSKGFFVLPLVHDLIVSTRTESLLLASSISMPNLHKLVLRVTLESTTSLSNNMAAFLNDIRTFLNVNGAPLRTLHIITPLDFHRPFLVCMSLETVVFNVNFTPKFQHPSVRRVGLYGVILGPEKFDNKNTISCLRTLAHSHGSSPDDFIHWSEKFERQGVDFQDGAGVVWLYTEVQDEGGSSV</sequence>
<comment type="caution">
    <text evidence="1">The sequence shown here is derived from an EMBL/GenBank/DDBJ whole genome shotgun (WGS) entry which is preliminary data.</text>
</comment>
<protein>
    <recommendedName>
        <fullName evidence="3">F-box domain-containing protein</fullName>
    </recommendedName>
</protein>